<dbReference type="SMART" id="SM00062">
    <property type="entry name" value="PBPb"/>
    <property type="match status" value="1"/>
</dbReference>
<protein>
    <submittedName>
        <fullName evidence="4">Transporter substrate-binding domain-containing protein</fullName>
    </submittedName>
</protein>
<evidence type="ECO:0000256" key="2">
    <source>
        <dbReference type="SAM" id="SignalP"/>
    </source>
</evidence>
<evidence type="ECO:0000259" key="3">
    <source>
        <dbReference type="SMART" id="SM00062"/>
    </source>
</evidence>
<feature type="chain" id="PRO_5040839789" evidence="2">
    <location>
        <begin position="30"/>
        <end position="283"/>
    </location>
</feature>
<evidence type="ECO:0000313" key="5">
    <source>
        <dbReference type="Proteomes" id="UP001139502"/>
    </source>
</evidence>
<comment type="caution">
    <text evidence="4">The sequence shown here is derived from an EMBL/GenBank/DDBJ whole genome shotgun (WGS) entry which is preliminary data.</text>
</comment>
<dbReference type="Gene3D" id="3.40.190.10">
    <property type="entry name" value="Periplasmic binding protein-like II"/>
    <property type="match status" value="2"/>
</dbReference>
<dbReference type="InterPro" id="IPR001638">
    <property type="entry name" value="Solute-binding_3/MltF_N"/>
</dbReference>
<evidence type="ECO:0000256" key="1">
    <source>
        <dbReference type="ARBA" id="ARBA00022729"/>
    </source>
</evidence>
<organism evidence="4 5">
    <name type="scientific">Rothia santali</name>
    <dbReference type="NCBI Taxonomy" id="2949643"/>
    <lineage>
        <taxon>Bacteria</taxon>
        <taxon>Bacillati</taxon>
        <taxon>Actinomycetota</taxon>
        <taxon>Actinomycetes</taxon>
        <taxon>Micrococcales</taxon>
        <taxon>Micrococcaceae</taxon>
        <taxon>Rothia</taxon>
    </lineage>
</organism>
<keyword evidence="5" id="KW-1185">Reference proteome</keyword>
<dbReference type="PROSITE" id="PS51257">
    <property type="entry name" value="PROKAR_LIPOPROTEIN"/>
    <property type="match status" value="1"/>
</dbReference>
<dbReference type="CDD" id="cd13530">
    <property type="entry name" value="PBP2_peptides_like"/>
    <property type="match status" value="1"/>
</dbReference>
<keyword evidence="1 2" id="KW-0732">Signal</keyword>
<dbReference type="Proteomes" id="UP001139502">
    <property type="component" value="Unassembled WGS sequence"/>
</dbReference>
<feature type="domain" description="Solute-binding protein family 3/N-terminal" evidence="3">
    <location>
        <begin position="50"/>
        <end position="274"/>
    </location>
</feature>
<accession>A0A9X2HI18</accession>
<dbReference type="RefSeq" id="WP_254168382.1">
    <property type="nucleotide sequence ID" value="NZ_JANAFB010000043.1"/>
</dbReference>
<sequence>MKNRRRLAFSGISVSILALPMLASCSGGASTVTADCVPKYGDFDTVISGKLSMSTFDGMPYFGKSGDGQEGIDADFLNEFAADSCLEPEWSISPSAAVIQSVASGRTDIAAGGFYATPERGKIVNLSAPTYVELPTILSKGSPTADVNQLRGKKVGTVSGYTWVDDLKTVAGDVNEFQSTDAALSDLAEGRIDYAVLGSIDAPYLAKTNDRFSGIESNIMTPDPAIQSSVNPMLPNYPHSKGNDALTDALNKAIANAHESGRFAEIVQKYGVDPVIVDVSKYE</sequence>
<reference evidence="4" key="1">
    <citation type="submission" date="2022-06" db="EMBL/GenBank/DDBJ databases">
        <title>Rothia sp. isolated from sandalwood seedling.</title>
        <authorList>
            <person name="Tuikhar N."/>
            <person name="Kirdat K."/>
            <person name="Thorat V."/>
            <person name="Swetha P."/>
            <person name="Padma S."/>
            <person name="Sundararaj R."/>
            <person name="Yadav A."/>
        </authorList>
    </citation>
    <scope>NUCLEOTIDE SEQUENCE</scope>
    <source>
        <strain evidence="4">AR01</strain>
    </source>
</reference>
<dbReference type="Pfam" id="PF00497">
    <property type="entry name" value="SBP_bac_3"/>
    <property type="match status" value="1"/>
</dbReference>
<dbReference type="SUPFAM" id="SSF53850">
    <property type="entry name" value="Periplasmic binding protein-like II"/>
    <property type="match status" value="1"/>
</dbReference>
<dbReference type="AlphaFoldDB" id="A0A9X2HI18"/>
<dbReference type="EMBL" id="JANAFB010000043">
    <property type="protein sequence ID" value="MCP3426947.1"/>
    <property type="molecule type" value="Genomic_DNA"/>
</dbReference>
<evidence type="ECO:0000313" key="4">
    <source>
        <dbReference type="EMBL" id="MCP3426947.1"/>
    </source>
</evidence>
<feature type="signal peptide" evidence="2">
    <location>
        <begin position="1"/>
        <end position="29"/>
    </location>
</feature>
<name>A0A9X2HI18_9MICC</name>
<gene>
    <name evidence="4" type="ORF">NBM05_13250</name>
</gene>
<proteinExistence type="predicted"/>
<dbReference type="PANTHER" id="PTHR35936">
    <property type="entry name" value="MEMBRANE-BOUND LYTIC MUREIN TRANSGLYCOSYLASE F"/>
    <property type="match status" value="1"/>
</dbReference>